<dbReference type="PANTHER" id="PTHR15180:SF1">
    <property type="entry name" value="GENERAL TRANSCRIPTION FACTOR 3C POLYPEPTIDE 1"/>
    <property type="match status" value="1"/>
</dbReference>
<proteinExistence type="predicted"/>
<dbReference type="InterPro" id="IPR044210">
    <property type="entry name" value="Tfc3-like"/>
</dbReference>
<dbReference type="Pfam" id="PF04182">
    <property type="entry name" value="B-block_TFIIIC"/>
    <property type="match status" value="1"/>
</dbReference>
<gene>
    <name evidence="7" type="ORF">DCHRY22_LOCUS4971</name>
</gene>
<keyword evidence="2" id="KW-0597">Phosphoprotein</keyword>
<evidence type="ECO:0000256" key="1">
    <source>
        <dbReference type="ARBA" id="ARBA00004123"/>
    </source>
</evidence>
<evidence type="ECO:0000256" key="3">
    <source>
        <dbReference type="ARBA" id="ARBA00023125"/>
    </source>
</evidence>
<evidence type="ECO:0000256" key="2">
    <source>
        <dbReference type="ARBA" id="ARBA00022553"/>
    </source>
</evidence>
<name>A0A8J2QMY6_9NEOP</name>
<dbReference type="GO" id="GO:0003677">
    <property type="term" value="F:DNA binding"/>
    <property type="evidence" value="ECO:0007669"/>
    <property type="project" value="UniProtKB-KW"/>
</dbReference>
<comment type="caution">
    <text evidence="7">The sequence shown here is derived from an EMBL/GenBank/DDBJ whole genome shotgun (WGS) entry which is preliminary data.</text>
</comment>
<evidence type="ECO:0000256" key="5">
    <source>
        <dbReference type="ARBA" id="ARBA00023242"/>
    </source>
</evidence>
<dbReference type="OrthoDB" id="68020at2759"/>
<keyword evidence="5" id="KW-0539">Nucleus</keyword>
<keyword evidence="4" id="KW-0804">Transcription</keyword>
<dbReference type="GO" id="GO:0005634">
    <property type="term" value="C:nucleus"/>
    <property type="evidence" value="ECO:0007669"/>
    <property type="project" value="UniProtKB-SubCell"/>
</dbReference>
<reference evidence="7" key="1">
    <citation type="submission" date="2021-09" db="EMBL/GenBank/DDBJ databases">
        <authorList>
            <person name="Martin H S."/>
        </authorList>
    </citation>
    <scope>NUCLEOTIDE SEQUENCE</scope>
</reference>
<dbReference type="InterPro" id="IPR007309">
    <property type="entry name" value="TFIIIC_Bblock-bd"/>
</dbReference>
<comment type="subcellular location">
    <subcellularLocation>
        <location evidence="1">Nucleus</location>
    </subcellularLocation>
</comment>
<protein>
    <submittedName>
        <fullName evidence="7">(African queen) hypothetical protein</fullName>
    </submittedName>
</protein>
<keyword evidence="3" id="KW-0238">DNA-binding</keyword>
<dbReference type="Proteomes" id="UP000789524">
    <property type="component" value="Unassembled WGS sequence"/>
</dbReference>
<dbReference type="GO" id="GO:0042791">
    <property type="term" value="P:5S class rRNA transcription by RNA polymerase III"/>
    <property type="evidence" value="ECO:0007669"/>
    <property type="project" value="TreeGrafter"/>
</dbReference>
<dbReference type="GO" id="GO:0000127">
    <property type="term" value="C:transcription factor TFIIIC complex"/>
    <property type="evidence" value="ECO:0007669"/>
    <property type="project" value="InterPro"/>
</dbReference>
<evidence type="ECO:0000313" key="7">
    <source>
        <dbReference type="EMBL" id="CAG9563897.1"/>
    </source>
</evidence>
<accession>A0A8J2QMY6</accession>
<evidence type="ECO:0000256" key="4">
    <source>
        <dbReference type="ARBA" id="ARBA00023163"/>
    </source>
</evidence>
<keyword evidence="8" id="KW-1185">Reference proteome</keyword>
<dbReference type="PANTHER" id="PTHR15180">
    <property type="entry name" value="GENERAL TRANSCRIPTION FACTOR 3C POLYPEPTIDE 1"/>
    <property type="match status" value="1"/>
</dbReference>
<dbReference type="GO" id="GO:0006384">
    <property type="term" value="P:transcription initiation at RNA polymerase III promoter"/>
    <property type="evidence" value="ECO:0007669"/>
    <property type="project" value="InterPro"/>
</dbReference>
<evidence type="ECO:0000259" key="6">
    <source>
        <dbReference type="Pfam" id="PF04182"/>
    </source>
</evidence>
<evidence type="ECO:0000313" key="8">
    <source>
        <dbReference type="Proteomes" id="UP000789524"/>
    </source>
</evidence>
<dbReference type="EMBL" id="CAKASE010000050">
    <property type="protein sequence ID" value="CAG9563897.1"/>
    <property type="molecule type" value="Genomic_DNA"/>
</dbReference>
<feature type="domain" description="B-block binding subunit of TFIIIC" evidence="6">
    <location>
        <begin position="170"/>
        <end position="244"/>
    </location>
</feature>
<organism evidence="7 8">
    <name type="scientific">Danaus chrysippus</name>
    <name type="common">African queen</name>
    <dbReference type="NCBI Taxonomy" id="151541"/>
    <lineage>
        <taxon>Eukaryota</taxon>
        <taxon>Metazoa</taxon>
        <taxon>Ecdysozoa</taxon>
        <taxon>Arthropoda</taxon>
        <taxon>Hexapoda</taxon>
        <taxon>Insecta</taxon>
        <taxon>Pterygota</taxon>
        <taxon>Neoptera</taxon>
        <taxon>Endopterygota</taxon>
        <taxon>Lepidoptera</taxon>
        <taxon>Glossata</taxon>
        <taxon>Ditrysia</taxon>
        <taxon>Papilionoidea</taxon>
        <taxon>Nymphalidae</taxon>
        <taxon>Danainae</taxon>
        <taxon>Danaini</taxon>
        <taxon>Danaina</taxon>
        <taxon>Danaus</taxon>
        <taxon>Anosia</taxon>
    </lineage>
</organism>
<sequence>MASEASFSFNYKQCLIDEIALEGLEGTGLDLLWRRLEKRISSEITLKMKKRFWSYILASESISIYELETPAPFFEILDRFTIIEENTGNLLDPPDYLDGPYEFQSIDDEYGSCINFNTREQLTKDSLRSISYEETVTKYGDKLVLVASLEERWKALAPHLPIMYISQLTPVHYCLLELIGKSRHNGQMTVGKTNLSKVVKDAKLLFYNRTVLQKFELIKVQYCTQVVGGRALKSILLRLNRFYQPTLCTQPKIGKLYNIINYLLETPDYFEQTDVMIKKGLLTPPQSKRLQKTINIFNFEERDIIINRGENSKMEPSTQTVRRKCISLNCQSDESQSDEENNENDRNLECQYKVGVNLGRQAYECFLEAGLKGLTQIDIAQLLGVEFYTSRTICRVFKARKIVREFLEDKGRQRTARYIAVAATNDIDKQYAKEKSKFLEHCNKRIKDTNKSKGDLSSDSENEVPLKKIKKAEESTPVNETKQEITEVKIMDGCENVTESLLNQKKNPTLRQLKFANGIIKVVQDRKFVMGFQVLSNLVAKETGEPPMDTKALKIFTQKLVSDGQLKILKIKRPSVNGLTCNIFICAPHIKASNPIIRAKYKEICARSEVSKKAKLHKSTPRNIRPVTHFTYPRYMKIQKLHEFLTRLVYFNENSCKDNVNGISSLMSFIPEMTVELALGHISLMDETDLNYIKTATFSLDDKVKDAPVRLNRIILQSRSLITSLKVVLKVLALLGLIQLVHQTTVPMNRDATDVFFVNRHAKILNTMGKWPQPNIDKAILEKSYHFQTFEDVQQYWSDVHDISINTTINVPRRQKHKLCIPLRKEQNLNNYDTGELFGDGLGPCGFDSSIYMDMSRLWRSFMIRNHTKKKLRKPKVKKIKKKSSAPVERKTNIKSIKNENNAIKIKDFMNIRKRQFDLHIKWSNFEDRIIMMCKAAITIMSPVSQPGCLRVRNIVAKDLLSIFDPRKTAAICHKRAIILESNSALAHEKDCILNELRCHRNLVQKYEGLLRVIRLRNYANLSKYINESRLPLLQLIWIISQIAETKPFNKRMPCVSIDLNDFNKKYNISPSSANRPYNLYRTPTSSKPEFAVLKEAILMTIMLSLDEPVNKKMGKKIYSIFSVYDEPVLRTAIQQLRKSGAIAARDKIINSQLKKEHCEDIVQTMYKIAMMYRRKWTGHLEPEFLDSLSELLSTKIPHNGLKGACDINCLLCETYSHDVIDIVSDTIPVVTGSAGSILQEEQLNVIDIETKFKLKSGLLGWKNKSNIETFSELYHNIGYEGIFENLIRKSIVDYSKTEQYDETDNIIQFLEEKESKGCTFKELNAKILDDQNTLIKRLLDLESKEIVKRVGIYENLIVLKKYAKPYLLFIPKNLYMIPTPWLTLKAEIQKDVFFKWAGVIMNKAFEFPGCSVAFISNSIEYITYRSIQEVCMFLEQTKCVELNSVEKKDTDLFSEEDYNWVPELYKFNPYESPDNILVVPAKDCLSKYAYIRSKILNDIDLS</sequence>